<keyword evidence="1" id="KW-0647">Proteasome</keyword>
<evidence type="ECO:0000313" key="1">
    <source>
        <dbReference type="EMBL" id="RUS32180.1"/>
    </source>
</evidence>
<dbReference type="GO" id="GO:0043248">
    <property type="term" value="P:proteasome assembly"/>
    <property type="evidence" value="ECO:0007669"/>
    <property type="project" value="InterPro"/>
</dbReference>
<dbReference type="AlphaFoldDB" id="A0A433QQX7"/>
<reference evidence="1 2" key="1">
    <citation type="journal article" date="2018" name="New Phytol.">
        <title>Phylogenomics of Endogonaceae and evolution of mycorrhizas within Mucoromycota.</title>
        <authorList>
            <person name="Chang Y."/>
            <person name="Desiro A."/>
            <person name="Na H."/>
            <person name="Sandor L."/>
            <person name="Lipzen A."/>
            <person name="Clum A."/>
            <person name="Barry K."/>
            <person name="Grigoriev I.V."/>
            <person name="Martin F.M."/>
            <person name="Stajich J.E."/>
            <person name="Smith M.E."/>
            <person name="Bonito G."/>
            <person name="Spatafora J.W."/>
        </authorList>
    </citation>
    <scope>NUCLEOTIDE SEQUENCE [LARGE SCALE GENOMIC DNA]</scope>
    <source>
        <strain evidence="1 2">AD002</strain>
    </source>
</reference>
<sequence length="129" mass="14156">MADVASFPVQNRQLARSIDGVHTDVLVSAFADRILVVATQYRKIGSLFSSTPSTVPTTTHFLLGSSTTIQSGGHLLYASHISQTIAAMNPSEKRPVLLGIALKDLGDDNLARKRVFEQLMEMIKECRVW</sequence>
<dbReference type="PANTHER" id="PTHR31051">
    <property type="entry name" value="PROTEASOME ASSEMBLY CHAPERONE 3"/>
    <property type="match status" value="1"/>
</dbReference>
<dbReference type="Pfam" id="PF10178">
    <property type="entry name" value="PAC3"/>
    <property type="match status" value="1"/>
</dbReference>
<dbReference type="InterPro" id="IPR018788">
    <property type="entry name" value="Proteasome_assmbl_chp_3"/>
</dbReference>
<organism evidence="1 2">
    <name type="scientific">Jimgerdemannia flammicorona</name>
    <dbReference type="NCBI Taxonomy" id="994334"/>
    <lineage>
        <taxon>Eukaryota</taxon>
        <taxon>Fungi</taxon>
        <taxon>Fungi incertae sedis</taxon>
        <taxon>Mucoromycota</taxon>
        <taxon>Mucoromycotina</taxon>
        <taxon>Endogonomycetes</taxon>
        <taxon>Endogonales</taxon>
        <taxon>Endogonaceae</taxon>
        <taxon>Jimgerdemannia</taxon>
    </lineage>
</organism>
<dbReference type="EMBL" id="RBNJ01002260">
    <property type="protein sequence ID" value="RUS32180.1"/>
    <property type="molecule type" value="Genomic_DNA"/>
</dbReference>
<protein>
    <submittedName>
        <fullName evidence="1">Proteasome assembly chaperone 3</fullName>
    </submittedName>
</protein>
<keyword evidence="2" id="KW-1185">Reference proteome</keyword>
<evidence type="ECO:0000313" key="2">
    <source>
        <dbReference type="Proteomes" id="UP000274822"/>
    </source>
</evidence>
<dbReference type="InterPro" id="IPR053720">
    <property type="entry name" value="Psm_Assembly_Chaperone"/>
</dbReference>
<gene>
    <name evidence="1" type="ORF">BC938DRAFT_476101</name>
</gene>
<dbReference type="GO" id="GO:0000502">
    <property type="term" value="C:proteasome complex"/>
    <property type="evidence" value="ECO:0007669"/>
    <property type="project" value="UniProtKB-KW"/>
</dbReference>
<name>A0A433QQX7_9FUNG</name>
<dbReference type="PANTHER" id="PTHR31051:SF1">
    <property type="entry name" value="PROTEASOME ASSEMBLY CHAPERONE 3"/>
    <property type="match status" value="1"/>
</dbReference>
<dbReference type="Proteomes" id="UP000274822">
    <property type="component" value="Unassembled WGS sequence"/>
</dbReference>
<proteinExistence type="predicted"/>
<comment type="caution">
    <text evidence="1">The sequence shown here is derived from an EMBL/GenBank/DDBJ whole genome shotgun (WGS) entry which is preliminary data.</text>
</comment>
<accession>A0A433QQX7</accession>
<dbReference type="Gene3D" id="3.30.230.90">
    <property type="match status" value="1"/>
</dbReference>